<evidence type="ECO:0000256" key="2">
    <source>
        <dbReference type="SAM" id="MobiDB-lite"/>
    </source>
</evidence>
<comment type="caution">
    <text evidence="3">The sequence shown here is derived from an EMBL/GenBank/DDBJ whole genome shotgun (WGS) entry which is preliminary data.</text>
</comment>
<organism evidence="3 4">
    <name type="scientific">Mucuna pruriens</name>
    <name type="common">Velvet bean</name>
    <name type="synonym">Dolichos pruriens</name>
    <dbReference type="NCBI Taxonomy" id="157652"/>
    <lineage>
        <taxon>Eukaryota</taxon>
        <taxon>Viridiplantae</taxon>
        <taxon>Streptophyta</taxon>
        <taxon>Embryophyta</taxon>
        <taxon>Tracheophyta</taxon>
        <taxon>Spermatophyta</taxon>
        <taxon>Magnoliopsida</taxon>
        <taxon>eudicotyledons</taxon>
        <taxon>Gunneridae</taxon>
        <taxon>Pentapetalae</taxon>
        <taxon>rosids</taxon>
        <taxon>fabids</taxon>
        <taxon>Fabales</taxon>
        <taxon>Fabaceae</taxon>
        <taxon>Papilionoideae</taxon>
        <taxon>50 kb inversion clade</taxon>
        <taxon>NPAAA clade</taxon>
        <taxon>indigoferoid/millettioid clade</taxon>
        <taxon>Phaseoleae</taxon>
        <taxon>Mucuna</taxon>
    </lineage>
</organism>
<dbReference type="AlphaFoldDB" id="A0A371IH97"/>
<feature type="region of interest" description="Disordered" evidence="2">
    <location>
        <begin position="141"/>
        <end position="181"/>
    </location>
</feature>
<reference evidence="3" key="1">
    <citation type="submission" date="2018-05" db="EMBL/GenBank/DDBJ databases">
        <title>Draft genome of Mucuna pruriens seed.</title>
        <authorList>
            <person name="Nnadi N.E."/>
            <person name="Vos R."/>
            <person name="Hasami M.H."/>
            <person name="Devisetty U.K."/>
            <person name="Aguiy J.C."/>
        </authorList>
    </citation>
    <scope>NUCLEOTIDE SEQUENCE [LARGE SCALE GENOMIC DNA]</scope>
    <source>
        <strain evidence="3">JCA_2017</strain>
    </source>
</reference>
<evidence type="ECO:0000256" key="1">
    <source>
        <dbReference type="SAM" id="Coils"/>
    </source>
</evidence>
<dbReference type="OrthoDB" id="671678at2759"/>
<feature type="region of interest" description="Disordered" evidence="2">
    <location>
        <begin position="111"/>
        <end position="130"/>
    </location>
</feature>
<keyword evidence="1" id="KW-0175">Coiled coil</keyword>
<proteinExistence type="predicted"/>
<evidence type="ECO:0000313" key="4">
    <source>
        <dbReference type="Proteomes" id="UP000257109"/>
    </source>
</evidence>
<feature type="compositionally biased region" description="Basic and acidic residues" evidence="2">
    <location>
        <begin position="147"/>
        <end position="157"/>
    </location>
</feature>
<protein>
    <submittedName>
        <fullName evidence="3">Uncharacterized protein</fullName>
    </submittedName>
</protein>
<accession>A0A371IH97</accession>
<feature type="non-terminal residue" evidence="3">
    <location>
        <position position="1"/>
    </location>
</feature>
<keyword evidence="4" id="KW-1185">Reference proteome</keyword>
<sequence length="351" mass="37713">MAPSAPVFLSHYTIRVGKKVGWVSLAPLPNTSLFTAYTASYKGFKDHFLKIQALEMIEDEGINMAALIRKVKLAWGAGSGSKPAASTAETKSALVAEMQLALVAERQSTSVAGGESAHVAEEVDDDDFDSAEKVSTQVEARPYVPDAETREAKRKAESAIAEEASKKKGKSAVPPGPTLVGLSEKSRVTITSGPELPPGGLSCFGAPVDGPNMDIHNLFPPSSIPQYDRRLLVTTGVDGTFDMLEAYHIRSLASLEVSRGLVKRVEQILLMEALNKKEFEKVTKANQDLRAEREQLKAEVAKLKVDREGLWADLSKSKAEATLMGSKAVTAEAEVAKMKTKTTEAKAEAAN</sequence>
<dbReference type="EMBL" id="QJKJ01000091">
    <property type="protein sequence ID" value="RDY14334.1"/>
    <property type="molecule type" value="Genomic_DNA"/>
</dbReference>
<evidence type="ECO:0000313" key="3">
    <source>
        <dbReference type="EMBL" id="RDY14334.1"/>
    </source>
</evidence>
<feature type="coiled-coil region" evidence="1">
    <location>
        <begin position="279"/>
        <end position="306"/>
    </location>
</feature>
<gene>
    <name evidence="3" type="ORF">CR513_00612</name>
</gene>
<name>A0A371IH97_MUCPR</name>
<dbReference type="Proteomes" id="UP000257109">
    <property type="component" value="Unassembled WGS sequence"/>
</dbReference>